<feature type="region of interest" description="Disordered" evidence="1">
    <location>
        <begin position="354"/>
        <end position="380"/>
    </location>
</feature>
<evidence type="ECO:0000313" key="2">
    <source>
        <dbReference type="EMBL" id="PXX81357.1"/>
    </source>
</evidence>
<dbReference type="Gene3D" id="4.10.220.110">
    <property type="match status" value="1"/>
</dbReference>
<name>A0A318LI70_9NEIS</name>
<dbReference type="EMBL" id="QJKI01000002">
    <property type="protein sequence ID" value="PXX81357.1"/>
    <property type="molecule type" value="Genomic_DNA"/>
</dbReference>
<dbReference type="Pfam" id="PF05954">
    <property type="entry name" value="Phage_GPD"/>
    <property type="match status" value="1"/>
</dbReference>
<dbReference type="RefSeq" id="WP_110389658.1">
    <property type="nucleotide sequence ID" value="NZ_QJKI01000002.1"/>
</dbReference>
<reference evidence="2 3" key="1">
    <citation type="submission" date="2018-05" db="EMBL/GenBank/DDBJ databases">
        <title>Genomic Encyclopedia of Type Strains, Phase IV (KMG-IV): sequencing the most valuable type-strain genomes for metagenomic binning, comparative biology and taxonomic classification.</title>
        <authorList>
            <person name="Goeker M."/>
        </authorList>
    </citation>
    <scope>NUCLEOTIDE SEQUENCE [LARGE SCALE GENOMIC DNA]</scope>
    <source>
        <strain evidence="2 3">DSM 29661</strain>
    </source>
</reference>
<dbReference type="SUPFAM" id="SSF69279">
    <property type="entry name" value="Phage tail proteins"/>
    <property type="match status" value="1"/>
</dbReference>
<accession>A0A318LI70</accession>
<dbReference type="OrthoDB" id="4070623at2"/>
<dbReference type="Gene3D" id="3.55.50.10">
    <property type="entry name" value="Baseplate protein-like domains"/>
    <property type="match status" value="1"/>
</dbReference>
<proteinExistence type="predicted"/>
<evidence type="ECO:0008006" key="4">
    <source>
        <dbReference type="Google" id="ProtNLM"/>
    </source>
</evidence>
<evidence type="ECO:0000256" key="1">
    <source>
        <dbReference type="SAM" id="MobiDB-lite"/>
    </source>
</evidence>
<dbReference type="AlphaFoldDB" id="A0A318LI70"/>
<gene>
    <name evidence="2" type="ORF">DFR34_102197</name>
</gene>
<sequence>METLNCATMPTFTLCYDGHDMTADIAPHVLAILYSDRLGECADSLEIDIDARNACWLNSWYPHKGAQLDFRFGYRHTPLIYAGAFELDEIQASGPPSRLSLRARATGGQRMMRTQVSRAYEHTTLQAIVEKMARRLRMTLIGEIEALPIDRATQYQESDLAFLHRLATQYGYLFKITDNHSKLVFWRMADLAQGAVQHHYTPAELTHWQLCDSLSQVPAAVRLRYHHPRQRSLIRGQAQLAESLVPGDLRMGCASSVDIVQLTRRAPTQASANLQAQRILDARTLLRTRGRLTLTGNPSLAAGQRLELTGLGLMGGRYLITRATHAICRTQGYTTTLDIQRLPPFAAHNTPTSCPAVQPALPPSSSTPPACGCATGESST</sequence>
<dbReference type="Gene3D" id="2.30.110.50">
    <property type="match status" value="1"/>
</dbReference>
<comment type="caution">
    <text evidence="2">The sequence shown here is derived from an EMBL/GenBank/DDBJ whole genome shotgun (WGS) entry which is preliminary data.</text>
</comment>
<evidence type="ECO:0000313" key="3">
    <source>
        <dbReference type="Proteomes" id="UP000247555"/>
    </source>
</evidence>
<protein>
    <recommendedName>
        <fullName evidence="4">Phage protein D</fullName>
    </recommendedName>
</protein>
<dbReference type="Proteomes" id="UP000247555">
    <property type="component" value="Unassembled WGS sequence"/>
</dbReference>
<keyword evidence="3" id="KW-1185">Reference proteome</keyword>
<organism evidence="2 3">
    <name type="scientific">Rivihabitans pingtungensis</name>
    <dbReference type="NCBI Taxonomy" id="1054498"/>
    <lineage>
        <taxon>Bacteria</taxon>
        <taxon>Pseudomonadati</taxon>
        <taxon>Pseudomonadota</taxon>
        <taxon>Betaproteobacteria</taxon>
        <taxon>Neisseriales</taxon>
        <taxon>Aquaspirillaceae</taxon>
        <taxon>Rivihabitans</taxon>
    </lineage>
</organism>